<gene>
    <name evidence="2" type="ORF">VA613_13625</name>
</gene>
<accession>A0ABZ1CI10</accession>
<dbReference type="InterPro" id="IPR009781">
    <property type="entry name" value="DUF1345"/>
</dbReference>
<feature type="transmembrane region" description="Helical" evidence="1">
    <location>
        <begin position="119"/>
        <end position="142"/>
    </location>
</feature>
<evidence type="ECO:0000313" key="3">
    <source>
        <dbReference type="Proteomes" id="UP001334732"/>
    </source>
</evidence>
<keyword evidence="1" id="KW-0472">Membrane</keyword>
<reference evidence="2 3" key="1">
    <citation type="submission" date="2023-12" db="EMBL/GenBank/DDBJ databases">
        <title>Thiobacillus sedimentum sp. nov., a chemolithoautotrophic sulfur-oxidizing bacterium isolated from freshwater sediment.</title>
        <authorList>
            <person name="Luo J."/>
            <person name="Dai C."/>
        </authorList>
    </citation>
    <scope>NUCLEOTIDE SEQUENCE [LARGE SCALE GENOMIC DNA]</scope>
    <source>
        <strain evidence="2 3">SCUT-2</strain>
    </source>
</reference>
<dbReference type="EMBL" id="CP141769">
    <property type="protein sequence ID" value="WRS39031.1"/>
    <property type="molecule type" value="Genomic_DNA"/>
</dbReference>
<keyword evidence="1" id="KW-1133">Transmembrane helix</keyword>
<evidence type="ECO:0000256" key="1">
    <source>
        <dbReference type="SAM" id="Phobius"/>
    </source>
</evidence>
<feature type="transmembrane region" description="Helical" evidence="1">
    <location>
        <begin position="20"/>
        <end position="42"/>
    </location>
</feature>
<keyword evidence="1" id="KW-0812">Transmembrane</keyword>
<keyword evidence="3" id="KW-1185">Reference proteome</keyword>
<protein>
    <submittedName>
        <fullName evidence="2">DUF1345 domain-containing protein</fullName>
    </submittedName>
</protein>
<feature type="transmembrane region" description="Helical" evidence="1">
    <location>
        <begin position="196"/>
        <end position="219"/>
    </location>
</feature>
<dbReference type="Pfam" id="PF07077">
    <property type="entry name" value="DUF1345"/>
    <property type="match status" value="1"/>
</dbReference>
<dbReference type="Proteomes" id="UP001334732">
    <property type="component" value="Chromosome"/>
</dbReference>
<organism evidence="2 3">
    <name type="scientific">Thiobacillus sedimenti</name>
    <dbReference type="NCBI Taxonomy" id="3110231"/>
    <lineage>
        <taxon>Bacteria</taxon>
        <taxon>Pseudomonadati</taxon>
        <taxon>Pseudomonadota</taxon>
        <taxon>Betaproteobacteria</taxon>
        <taxon>Nitrosomonadales</taxon>
        <taxon>Thiobacillaceae</taxon>
        <taxon>Thiobacillus</taxon>
    </lineage>
</organism>
<evidence type="ECO:0000313" key="2">
    <source>
        <dbReference type="EMBL" id="WRS39031.1"/>
    </source>
</evidence>
<name>A0ABZ1CI10_9PROT</name>
<feature type="transmembrane region" description="Helical" evidence="1">
    <location>
        <begin position="86"/>
        <end position="107"/>
    </location>
</feature>
<sequence length="223" mass="23925">MKLLLPLPHANLHPLARLRAWHRVLLAALAGVLAAAVLPLALWEARLLAGWLAGTLGYLVVVWWGMGRLDAARTRLRASSFDPGSAALYALIVAISWVSLGGVLLVTDAARTLSGPARWTHIGLALATLAATWLLMQTVFALRYARRYYREDAHGLLFPGEAAPSYLDFAYFSAVIGMTSQVSDVAIASAAMRRLALLHGLVSFGFNLMVLALTLNLVASALG</sequence>
<proteinExistence type="predicted"/>
<dbReference type="RefSeq" id="WP_324779563.1">
    <property type="nucleotide sequence ID" value="NZ_CP141769.1"/>
</dbReference>
<feature type="transmembrane region" description="Helical" evidence="1">
    <location>
        <begin position="48"/>
        <end position="66"/>
    </location>
</feature>